<dbReference type="EMBL" id="JBEPMN010000006">
    <property type="protein sequence ID" value="MET3661785.1"/>
    <property type="molecule type" value="Genomic_DNA"/>
</dbReference>
<name>A0ABV2KL31_9HYPH</name>
<comment type="caution">
    <text evidence="1">The sequence shown here is derived from an EMBL/GenBank/DDBJ whole genome shotgun (WGS) entry which is preliminary data.</text>
</comment>
<dbReference type="InterPro" id="IPR011009">
    <property type="entry name" value="Kinase-like_dom_sf"/>
</dbReference>
<proteinExistence type="predicted"/>
<accession>A0ABV2KL31</accession>
<protein>
    <recommendedName>
        <fullName evidence="3">Serine/threonine protein phosphatase</fullName>
    </recommendedName>
</protein>
<evidence type="ECO:0000313" key="1">
    <source>
        <dbReference type="EMBL" id="MET3661785.1"/>
    </source>
</evidence>
<dbReference type="RefSeq" id="WP_354151655.1">
    <property type="nucleotide sequence ID" value="NZ_JBEPMN010000006.1"/>
</dbReference>
<keyword evidence="2" id="KW-1185">Reference proteome</keyword>
<dbReference type="SUPFAM" id="SSF56112">
    <property type="entry name" value="Protein kinase-like (PK-like)"/>
    <property type="match status" value="1"/>
</dbReference>
<evidence type="ECO:0008006" key="3">
    <source>
        <dbReference type="Google" id="ProtNLM"/>
    </source>
</evidence>
<gene>
    <name evidence="1" type="ORF">ABID44_002113</name>
</gene>
<evidence type="ECO:0000313" key="2">
    <source>
        <dbReference type="Proteomes" id="UP001549143"/>
    </source>
</evidence>
<reference evidence="1 2" key="1">
    <citation type="submission" date="2024-06" db="EMBL/GenBank/DDBJ databases">
        <title>Genomic Encyclopedia of Type Strains, Phase IV (KMG-IV): sequencing the most valuable type-strain genomes for metagenomic binning, comparative biology and taxonomic classification.</title>
        <authorList>
            <person name="Goeker M."/>
        </authorList>
    </citation>
    <scope>NUCLEOTIDE SEQUENCE [LARGE SCALE GENOMIC DNA]</scope>
    <source>
        <strain evidence="1 2">DSM 19730</strain>
    </source>
</reference>
<organism evidence="1 2">
    <name type="scientific">Aquamicrobium ahrensii</name>
    <dbReference type="NCBI Taxonomy" id="469551"/>
    <lineage>
        <taxon>Bacteria</taxon>
        <taxon>Pseudomonadati</taxon>
        <taxon>Pseudomonadota</taxon>
        <taxon>Alphaproteobacteria</taxon>
        <taxon>Hyphomicrobiales</taxon>
        <taxon>Phyllobacteriaceae</taxon>
        <taxon>Aquamicrobium</taxon>
    </lineage>
</organism>
<sequence length="291" mass="31517">MSTHANDSTGTLSAEALASLPGLVAANAHLRVACAEVGGRRVWIKRYDVERMPYGKVLHALASPLLPMFLRSSARAQGQAGLERERNKMERFRTAGFPVAGIVYSEPSVLVLSDVGATAQKRLGDLLCVDAAAHDDLLVKLARALGEAHRAGLCHGRPHPRDMFLQDDRVGFLDFEEEPEAVMDLSMAQARDLWLLFLQISSRAALPGTQMRAFSAWRGAAPAAVVPALSRLVGFFHRWMTPLRLLPENLLGKDALYAVQATSFLKSALDAAPASASSLQATGRERPRGQS</sequence>
<dbReference type="Proteomes" id="UP001549143">
    <property type="component" value="Unassembled WGS sequence"/>
</dbReference>